<name>A0ABQ4XCB6_9ASTR</name>
<keyword evidence="4" id="KW-1185">Reference proteome</keyword>
<accession>A0ABQ4XCB6</accession>
<feature type="coiled-coil region" evidence="1">
    <location>
        <begin position="148"/>
        <end position="269"/>
    </location>
</feature>
<evidence type="ECO:0000256" key="1">
    <source>
        <dbReference type="SAM" id="Coils"/>
    </source>
</evidence>
<dbReference type="Proteomes" id="UP001151760">
    <property type="component" value="Unassembled WGS sequence"/>
</dbReference>
<sequence length="940" mass="107994">MTESPFVDSGFVVPVFSPRDDPIACLNKAMAFLTAVASSREDKGKIIPVILIRAMLLVQGEILQVDRQELLNATTAKVKDIWLGNAPSQSDQGMQHDPGIPASQTQTVIPHNAAFQTKDLDTYDSDCDDLSTAQAVLMANISNYGYLREQMIKHVNNWEKAYKEHNNESITAELERYKERVKTFKQRLNIDLSSREKMIDSQIDDMIREKLALKEQIDSLEQNLSKQIKEKEYLFKTFIVFKNESKEKENKYMENKIDLEKKIKELDNIVYKVGQSAQTVHMLTKPQAFYDNTHKQALGYENWFYLRKAQRIKPTLYDGAVISKTRIAMLVIDDEETLILEEESRSKMFEKSKDPENYRLNKRFGFIRSTIEPSYSPPVIVDVPNELPKVSLVNASLKKLKFHLTQFDSVVKKRTTPSALEEGEWGFGAAETWLDKEPPNSVTSWDDLVSKFLNGFYPHSKTRVGICGNLMTKNTQEALIIIERKARVRTYRNKYVQEEQGVQKEQKEHATQSFTPYWNFPMIDDDDEYTIQSGEYLKSTIPETESDEVIKSSVENLVPIPREFEGIFDNMCDVPSCDKKHFDVESDLMESLLNRDTSIVYSPKIDSLLEKFAGELAPINPIPPGIHEADFDPKEDIRLDDQMFYDDTSSDDDSFEDIDYVEASPPDSELVSIEEVEDDILHAKLSNIYLLIAKIESLNDNPTPSFLSHSDNSLPEFETFSNHTEETRSGSTTTHAENSLPEYDSFHFEIESDQGELSRAVMETIDEIDAFLDIDISTDLEDGYHDSEGDIIYLESLLINNTIPNLSPEVFFDHEQKCLKDEPNNLISMVKVFDPGIPEKIFSPTYVRLSFEDRHYLSFTYVIRIFLSYFTYPVEFPFPFSFGSEDTIFDPGISAYSFYSLEPDCPDFEDSRARGFVHRPLDLQSFACLYWESDILNLID</sequence>
<feature type="region of interest" description="Disordered" evidence="2">
    <location>
        <begin position="721"/>
        <end position="740"/>
    </location>
</feature>
<protein>
    <recommendedName>
        <fullName evidence="5">Reverse transcriptase domain-containing protein</fullName>
    </recommendedName>
</protein>
<evidence type="ECO:0008006" key="5">
    <source>
        <dbReference type="Google" id="ProtNLM"/>
    </source>
</evidence>
<evidence type="ECO:0000256" key="2">
    <source>
        <dbReference type="SAM" id="MobiDB-lite"/>
    </source>
</evidence>
<gene>
    <name evidence="3" type="ORF">Tco_0677470</name>
</gene>
<proteinExistence type="predicted"/>
<keyword evidence="1" id="KW-0175">Coiled coil</keyword>
<evidence type="ECO:0000313" key="4">
    <source>
        <dbReference type="Proteomes" id="UP001151760"/>
    </source>
</evidence>
<comment type="caution">
    <text evidence="3">The sequence shown here is derived from an EMBL/GenBank/DDBJ whole genome shotgun (WGS) entry which is preliminary data.</text>
</comment>
<reference evidence="3" key="1">
    <citation type="journal article" date="2022" name="Int. J. Mol. Sci.">
        <title>Draft Genome of Tanacetum Coccineum: Genomic Comparison of Closely Related Tanacetum-Family Plants.</title>
        <authorList>
            <person name="Yamashiro T."/>
            <person name="Shiraishi A."/>
            <person name="Nakayama K."/>
            <person name="Satake H."/>
        </authorList>
    </citation>
    <scope>NUCLEOTIDE SEQUENCE</scope>
</reference>
<reference evidence="3" key="2">
    <citation type="submission" date="2022-01" db="EMBL/GenBank/DDBJ databases">
        <authorList>
            <person name="Yamashiro T."/>
            <person name="Shiraishi A."/>
            <person name="Satake H."/>
            <person name="Nakayama K."/>
        </authorList>
    </citation>
    <scope>NUCLEOTIDE SEQUENCE</scope>
</reference>
<dbReference type="EMBL" id="BQNB010009393">
    <property type="protein sequence ID" value="GJS62906.1"/>
    <property type="molecule type" value="Genomic_DNA"/>
</dbReference>
<organism evidence="3 4">
    <name type="scientific">Tanacetum coccineum</name>
    <dbReference type="NCBI Taxonomy" id="301880"/>
    <lineage>
        <taxon>Eukaryota</taxon>
        <taxon>Viridiplantae</taxon>
        <taxon>Streptophyta</taxon>
        <taxon>Embryophyta</taxon>
        <taxon>Tracheophyta</taxon>
        <taxon>Spermatophyta</taxon>
        <taxon>Magnoliopsida</taxon>
        <taxon>eudicotyledons</taxon>
        <taxon>Gunneridae</taxon>
        <taxon>Pentapetalae</taxon>
        <taxon>asterids</taxon>
        <taxon>campanulids</taxon>
        <taxon>Asterales</taxon>
        <taxon>Asteraceae</taxon>
        <taxon>Asteroideae</taxon>
        <taxon>Anthemideae</taxon>
        <taxon>Anthemidinae</taxon>
        <taxon>Tanacetum</taxon>
    </lineage>
</organism>
<evidence type="ECO:0000313" key="3">
    <source>
        <dbReference type="EMBL" id="GJS62906.1"/>
    </source>
</evidence>